<dbReference type="InterPro" id="IPR003607">
    <property type="entry name" value="HD/PDEase_dom"/>
</dbReference>
<dbReference type="CDD" id="cd00077">
    <property type="entry name" value="HDc"/>
    <property type="match status" value="1"/>
</dbReference>
<dbReference type="PANTHER" id="PTHR43155">
    <property type="entry name" value="CYCLIC DI-GMP PHOSPHODIESTERASE PA4108-RELATED"/>
    <property type="match status" value="1"/>
</dbReference>
<dbReference type="PROSITE" id="PS51832">
    <property type="entry name" value="HD_GYP"/>
    <property type="match status" value="1"/>
</dbReference>
<feature type="domain" description="HD-GYP" evidence="2">
    <location>
        <begin position="131"/>
        <end position="327"/>
    </location>
</feature>
<dbReference type="Gene3D" id="1.10.3210.10">
    <property type="entry name" value="Hypothetical protein af1432"/>
    <property type="match status" value="1"/>
</dbReference>
<dbReference type="SUPFAM" id="SSF109604">
    <property type="entry name" value="HD-domain/PDEase-like"/>
    <property type="match status" value="1"/>
</dbReference>
<dbReference type="AlphaFoldDB" id="A0AA95I456"/>
<name>A0AA95I456_9BACL</name>
<evidence type="ECO:0000313" key="4">
    <source>
        <dbReference type="Proteomes" id="UP001177943"/>
    </source>
</evidence>
<accession>A0AA95I456</accession>
<dbReference type="RefSeq" id="WP_283926421.1">
    <property type="nucleotide sequence ID" value="NZ_CP126084.1"/>
</dbReference>
<dbReference type="InterPro" id="IPR037522">
    <property type="entry name" value="HD_GYP_dom"/>
</dbReference>
<organism evidence="3 4">
    <name type="scientific">Paenibacillus woosongensis</name>
    <dbReference type="NCBI Taxonomy" id="307580"/>
    <lineage>
        <taxon>Bacteria</taxon>
        <taxon>Bacillati</taxon>
        <taxon>Bacillota</taxon>
        <taxon>Bacilli</taxon>
        <taxon>Bacillales</taxon>
        <taxon>Paenibacillaceae</taxon>
        <taxon>Paenibacillus</taxon>
    </lineage>
</organism>
<feature type="region of interest" description="Disordered" evidence="1">
    <location>
        <begin position="58"/>
        <end position="88"/>
    </location>
</feature>
<sequence>MNKIPVTELKPGLKIVSNVYSPLGGLLLQKGKVLLPRDLDILRAFLISAVEIEEPFKSSNTSEANTAKPAQARAKAEKAPSAPAESENEHTISMLHQEYDRMLHLTKSAFQSVLAAELPIYELRRQLEALLSQLKYYKVLTFTPRNMNEYDYLYHNAILSAMTSYLLAQWHGLPQKDWMQVAFAGLLHDIGNTKIDPLILYNPNSLTESEAEEMRMHTTYGYQQLRKTSAINEGVRLTALQHHEKMDGSGYPFHLMGDKIHIYARIVAVADIFHAMTLNRRYRKAQSPYLVLEQLKSEAFGKLDPSIVQTFVEKVTQFHNGMKVLLSNGKTGEIVFSDRNHPTRPMVSVNGEIYNLMQDTSLHIEEVLS</sequence>
<reference evidence="3" key="1">
    <citation type="submission" date="2023-05" db="EMBL/GenBank/DDBJ databases">
        <title>Comparative genomics of Bacillaceae isolates and their secondary metabolite potential.</title>
        <authorList>
            <person name="Song L."/>
            <person name="Nielsen L.J."/>
            <person name="Mohite O."/>
            <person name="Xu X."/>
            <person name="Weber T."/>
            <person name="Kovacs A.T."/>
        </authorList>
    </citation>
    <scope>NUCLEOTIDE SEQUENCE</scope>
    <source>
        <strain evidence="3">B2_4</strain>
    </source>
</reference>
<dbReference type="EMBL" id="CP126084">
    <property type="protein sequence ID" value="WHX49146.1"/>
    <property type="molecule type" value="Genomic_DNA"/>
</dbReference>
<feature type="compositionally biased region" description="Low complexity" evidence="1">
    <location>
        <begin position="67"/>
        <end position="85"/>
    </location>
</feature>
<keyword evidence="3" id="KW-0378">Hydrolase</keyword>
<dbReference type="PANTHER" id="PTHR43155:SF2">
    <property type="entry name" value="CYCLIC DI-GMP PHOSPHODIESTERASE PA4108"/>
    <property type="match status" value="1"/>
</dbReference>
<dbReference type="SMART" id="SM00471">
    <property type="entry name" value="HDc"/>
    <property type="match status" value="1"/>
</dbReference>
<evidence type="ECO:0000256" key="1">
    <source>
        <dbReference type="SAM" id="MobiDB-lite"/>
    </source>
</evidence>
<evidence type="ECO:0000259" key="2">
    <source>
        <dbReference type="PROSITE" id="PS51832"/>
    </source>
</evidence>
<dbReference type="Proteomes" id="UP001177943">
    <property type="component" value="Chromosome"/>
</dbReference>
<dbReference type="GO" id="GO:0016787">
    <property type="term" value="F:hydrolase activity"/>
    <property type="evidence" value="ECO:0007669"/>
    <property type="project" value="UniProtKB-KW"/>
</dbReference>
<protein>
    <submittedName>
        <fullName evidence="3">HD-GYP domain-containing protein</fullName>
        <ecNumber evidence="3">3.1.4.-</ecNumber>
    </submittedName>
</protein>
<gene>
    <name evidence="3" type="ORF">QNH46_00045</name>
</gene>
<dbReference type="KEGG" id="pwn:QNH46_00045"/>
<evidence type="ECO:0000313" key="3">
    <source>
        <dbReference type="EMBL" id="WHX49146.1"/>
    </source>
</evidence>
<dbReference type="EC" id="3.1.4.-" evidence="3"/>
<dbReference type="Pfam" id="PF13487">
    <property type="entry name" value="HD_5"/>
    <property type="match status" value="1"/>
</dbReference>
<proteinExistence type="predicted"/>